<keyword evidence="4" id="KW-1185">Reference proteome</keyword>
<proteinExistence type="predicted"/>
<keyword evidence="1" id="KW-0175">Coiled coil</keyword>
<evidence type="ECO:0000313" key="4">
    <source>
        <dbReference type="Proteomes" id="UP000665944"/>
    </source>
</evidence>
<reference evidence="2" key="1">
    <citation type="submission" date="2016-02" db="EMBL/GenBank/DDBJ databases">
        <title>Genomic sequence of a clinical Staphylococcus hominis isolate.</title>
        <authorList>
            <person name="McClure J.M."/>
            <person name="Zhang K."/>
        </authorList>
    </citation>
    <scope>NUCLEOTIDE SEQUENCE</scope>
    <source>
        <strain evidence="2">C34847</strain>
    </source>
</reference>
<dbReference type="Proteomes" id="UP000665944">
    <property type="component" value="Unassembled WGS sequence"/>
</dbReference>
<dbReference type="EMBL" id="JAGHKT020000009">
    <property type="protein sequence ID" value="MCM5672598.1"/>
    <property type="molecule type" value="Genomic_DNA"/>
</dbReference>
<dbReference type="EMBL" id="CP014567">
    <property type="protein sequence ID" value="AVI06126.1"/>
    <property type="molecule type" value="Genomic_DNA"/>
</dbReference>
<dbReference type="AlphaFoldDB" id="A0A3S7GYH5"/>
<evidence type="ECO:0000256" key="1">
    <source>
        <dbReference type="SAM" id="Coils"/>
    </source>
</evidence>
<gene>
    <name evidence="2" type="ORF">AZE34_04915</name>
    <name evidence="3" type="ORF">J7T32_007420</name>
</gene>
<sequence>MKPFFIDENYFEYEYDQLLKELDIFDFSKFNDLINGLDRLGSNIVSTINSIHDTCEYFCNSFVNLKYSINLIETVNEEERNYYWVFYFHNITLHFLHTLNDLLYSLAQEYTSHYEVKKDIGFKRNLVENLIASNNDTHRQIGNILNKDVPIRTMRYRDEYTHNIMPYRPNSNPTVENGITMFRGYSTMITSLNSLVDDIESDLKKLKKRAKNIKQVVGLTND</sequence>
<reference evidence="3 4" key="2">
    <citation type="submission" date="2022-06" db="EMBL/GenBank/DDBJ databases">
        <title>Staphylococcus hominis ShoR14 genome sequence.</title>
        <authorList>
            <person name="Yeo C.C."/>
            <person name="Chew C.H."/>
            <person name="Che Hamzah A.M."/>
            <person name="Al-Trad E.I."/>
        </authorList>
    </citation>
    <scope>NUCLEOTIDE SEQUENCE [LARGE SCALE GENOMIC DNA]</scope>
    <source>
        <strain evidence="3 4">ShoR14</strain>
    </source>
</reference>
<name>A0A3S7GYH5_STAHO</name>
<evidence type="ECO:0000313" key="2">
    <source>
        <dbReference type="EMBL" id="AVI06126.1"/>
    </source>
</evidence>
<organism evidence="2">
    <name type="scientific">Staphylococcus hominis</name>
    <dbReference type="NCBI Taxonomy" id="1290"/>
    <lineage>
        <taxon>Bacteria</taxon>
        <taxon>Bacillati</taxon>
        <taxon>Bacillota</taxon>
        <taxon>Bacilli</taxon>
        <taxon>Bacillales</taxon>
        <taxon>Staphylococcaceae</taxon>
        <taxon>Staphylococcus</taxon>
    </lineage>
</organism>
<protein>
    <submittedName>
        <fullName evidence="3">Cthe_2314 family HEPN domain-containing protein</fullName>
    </submittedName>
</protein>
<feature type="coiled-coil region" evidence="1">
    <location>
        <begin position="189"/>
        <end position="216"/>
    </location>
</feature>
<dbReference type="RefSeq" id="WP_017175650.1">
    <property type="nucleotide sequence ID" value="NZ_CP014107.1"/>
</dbReference>
<accession>A0A3S7GYH5</accession>
<evidence type="ECO:0000313" key="3">
    <source>
        <dbReference type="EMBL" id="MCM5672598.1"/>
    </source>
</evidence>